<name>A0ABS7MLW6_9ACTN</name>
<evidence type="ECO:0000313" key="2">
    <source>
        <dbReference type="Proteomes" id="UP000700908"/>
    </source>
</evidence>
<gene>
    <name evidence="1" type="ORF">K6V98_08370</name>
</gene>
<feature type="non-terminal residue" evidence="1">
    <location>
        <position position="325"/>
    </location>
</feature>
<protein>
    <submittedName>
        <fullName evidence="1">Uncharacterized protein</fullName>
    </submittedName>
</protein>
<evidence type="ECO:0000313" key="1">
    <source>
        <dbReference type="EMBL" id="MBY4798359.1"/>
    </source>
</evidence>
<keyword evidence="2" id="KW-1185">Reference proteome</keyword>
<dbReference type="RefSeq" id="WP_222200083.1">
    <property type="nucleotide sequence ID" value="NZ_JAIMFO010000010.1"/>
</dbReference>
<sequence length="325" mass="35714">MAIQMRRGEYSRFAPSRLLPGEWAVVQQDDETAKDGKAVYVAFSAGDVKRMATLEDMHDDCLTQIEAATKEISANLSRQVVATDNSIKEAEAARVVAERGRTTAESGRVSAETARDEAEKVRVASETARIASDSARDVAQEKNNADQKLNNERMLSLQPHICTTGEYNKSTRFPTISNPNGSQLYLVPISDSGGSSDDGNAYVEWRYIAGRWEKLGVSNVETPSITTDEIDEALSEDGSGTSGVSVLNLTGVRYLWTKIKAVIEKVDTSHHQFRSMLIDSINKKANKVHTHDTATSRADGFMSSYDKRKLDDIDANANNYTLPQA</sequence>
<accession>A0ABS7MLW6</accession>
<proteinExistence type="predicted"/>
<comment type="caution">
    <text evidence="1">The sequence shown here is derived from an EMBL/GenBank/DDBJ whole genome shotgun (WGS) entry which is preliminary data.</text>
</comment>
<dbReference type="EMBL" id="JAIMFO010000010">
    <property type="protein sequence ID" value="MBY4798359.1"/>
    <property type="molecule type" value="Genomic_DNA"/>
</dbReference>
<organism evidence="1 2">
    <name type="scientific">Collinsella ureilytica</name>
    <dbReference type="NCBI Taxonomy" id="2869515"/>
    <lineage>
        <taxon>Bacteria</taxon>
        <taxon>Bacillati</taxon>
        <taxon>Actinomycetota</taxon>
        <taxon>Coriobacteriia</taxon>
        <taxon>Coriobacteriales</taxon>
        <taxon>Coriobacteriaceae</taxon>
        <taxon>Collinsella</taxon>
    </lineage>
</organism>
<reference evidence="1 2" key="1">
    <citation type="submission" date="2021-08" db="EMBL/GenBank/DDBJ databases">
        <title>Collinsella faecalis sp. nov. isolated from swine faeces.</title>
        <authorList>
            <person name="Oh B.S."/>
            <person name="Lee J.H."/>
        </authorList>
    </citation>
    <scope>NUCLEOTIDE SEQUENCE [LARGE SCALE GENOMIC DNA]</scope>
    <source>
        <strain evidence="1 2">AGMB00827</strain>
    </source>
</reference>
<dbReference type="Proteomes" id="UP000700908">
    <property type="component" value="Unassembled WGS sequence"/>
</dbReference>